<dbReference type="Proteomes" id="UP000323876">
    <property type="component" value="Unassembled WGS sequence"/>
</dbReference>
<evidence type="ECO:0000313" key="2">
    <source>
        <dbReference type="Proteomes" id="UP000323876"/>
    </source>
</evidence>
<gene>
    <name evidence="1" type="ORF">F3087_29715</name>
</gene>
<organism evidence="1 2">
    <name type="scientific">Nocardia colli</name>
    <dbReference type="NCBI Taxonomy" id="2545717"/>
    <lineage>
        <taxon>Bacteria</taxon>
        <taxon>Bacillati</taxon>
        <taxon>Actinomycetota</taxon>
        <taxon>Actinomycetes</taxon>
        <taxon>Mycobacteriales</taxon>
        <taxon>Nocardiaceae</taxon>
        <taxon>Nocardia</taxon>
    </lineage>
</organism>
<accession>A0A5N0E8G3</accession>
<proteinExistence type="predicted"/>
<dbReference type="OrthoDB" id="5517693at2"/>
<dbReference type="RefSeq" id="WP_150405398.1">
    <property type="nucleotide sequence ID" value="NZ_VXLC01000016.1"/>
</dbReference>
<reference evidence="1 2" key="1">
    <citation type="submission" date="2019-09" db="EMBL/GenBank/DDBJ databases">
        <authorList>
            <person name="Wang X."/>
        </authorList>
    </citation>
    <scope>NUCLEOTIDE SEQUENCE [LARGE SCALE GENOMIC DNA]</scope>
    <source>
        <strain evidence="1 2">CICC 11023</strain>
    </source>
</reference>
<sequence length="320" mass="35241">MEATPIQRRDALAKGFSDGELRRLIARCGLLRLRPGAYLEAESYRAMDQEARYHVLVHATAGHLSAPAVISHQSAAAVHGLPLWGLPLDTVHVTRQRSGGGHRGKHLHVHCAPFEDEDVAEVGSLLVLSPARTIADIARNVGLQQAVAIGDAAARQFGSTRESFCRALTYAARRPGYRAALRAIGMLDGRSESIGESRSRVVLNDLDLPSPELQTTILDDAGRFVARVDFCFDELGIIGEFDGKVKYGSELNPGEDPGRTLYREKLREDRLRDLGWEVARWTWSDLDTPATLDARFRRAIARTAHRPRPIGSVIDTPRSS</sequence>
<comment type="caution">
    <text evidence="1">The sequence shown here is derived from an EMBL/GenBank/DDBJ whole genome shotgun (WGS) entry which is preliminary data.</text>
</comment>
<name>A0A5N0E8G3_9NOCA</name>
<protein>
    <recommendedName>
        <fullName evidence="3">Type IV toxin-antitoxin system AbiEi family antitoxin domain-containing protein</fullName>
    </recommendedName>
</protein>
<dbReference type="AlphaFoldDB" id="A0A5N0E8G3"/>
<keyword evidence="2" id="KW-1185">Reference proteome</keyword>
<dbReference type="EMBL" id="VXLC01000016">
    <property type="protein sequence ID" value="KAA8885030.1"/>
    <property type="molecule type" value="Genomic_DNA"/>
</dbReference>
<evidence type="ECO:0008006" key="3">
    <source>
        <dbReference type="Google" id="ProtNLM"/>
    </source>
</evidence>
<evidence type="ECO:0000313" key="1">
    <source>
        <dbReference type="EMBL" id="KAA8885030.1"/>
    </source>
</evidence>